<reference evidence="1" key="1">
    <citation type="journal article" date="2015" name="Proc. Natl. Acad. Sci. U.S.A.">
        <title>Networks of energetic and metabolic interactions define dynamics in microbial communities.</title>
        <authorList>
            <person name="Embree M."/>
            <person name="Liu J.K."/>
            <person name="Al-Bassam M.M."/>
            <person name="Zengler K."/>
        </authorList>
    </citation>
    <scope>NUCLEOTIDE SEQUENCE</scope>
</reference>
<organism evidence="1">
    <name type="scientific">hydrocarbon metagenome</name>
    <dbReference type="NCBI Taxonomy" id="938273"/>
    <lineage>
        <taxon>unclassified sequences</taxon>
        <taxon>metagenomes</taxon>
        <taxon>ecological metagenomes</taxon>
    </lineage>
</organism>
<name>A0A0W8E6D9_9ZZZZ</name>
<gene>
    <name evidence="1" type="ORF">ASZ90_018419</name>
</gene>
<protein>
    <submittedName>
        <fullName evidence="1">Uncharacterized protein</fullName>
    </submittedName>
</protein>
<comment type="caution">
    <text evidence="1">The sequence shown here is derived from an EMBL/GenBank/DDBJ whole genome shotgun (WGS) entry which is preliminary data.</text>
</comment>
<accession>A0A0W8E6D9</accession>
<proteinExistence type="predicted"/>
<sequence length="53" mass="5753">MIVSMRPLEALNKKPGVLIQSSICANLPDLLEAVKEPDTIKAGMVSARVYRQG</sequence>
<evidence type="ECO:0000313" key="1">
    <source>
        <dbReference type="EMBL" id="KUG04199.1"/>
    </source>
</evidence>
<dbReference type="AlphaFoldDB" id="A0A0W8E6D9"/>
<dbReference type="EMBL" id="LNQE01001856">
    <property type="protein sequence ID" value="KUG04199.1"/>
    <property type="molecule type" value="Genomic_DNA"/>
</dbReference>